<name>A0A1E5RXI1_HANUV</name>
<dbReference type="STRING" id="29833.A0A1E5RXI1"/>
<dbReference type="VEuPathDB" id="FungiDB:AWRI3580_g897"/>
<gene>
    <name evidence="3" type="ORF">AWRI3580_g897</name>
</gene>
<dbReference type="PANTHER" id="PTHR11079:SF149">
    <property type="entry name" value="TRNA-SPECIFIC ADENOSINE DEAMINASE 2"/>
    <property type="match status" value="1"/>
</dbReference>
<dbReference type="Gene3D" id="3.40.140.10">
    <property type="entry name" value="Cytidine Deaminase, domain 2"/>
    <property type="match status" value="1"/>
</dbReference>
<dbReference type="InterPro" id="IPR016193">
    <property type="entry name" value="Cytidine_deaminase-like"/>
</dbReference>
<sequence length="250" mass="29348">MEYSEEFLKHKHFMCLLTKAAHEVLREGKEMPIITLLEFQGKIISFKYNKTNEHKNGIHHGEYLSFKDLPLDFLEKHKNDITLYVNVEPCIMCDGMIKLVGLKRVVFSCENDRFGSSLLPAKVRESSTCELIPFIYRKEAVVTLRQFYLQENKNAPKTRRKEGRALDLETFPALNWSAYFKDFDKFYEAIFDSAKMDMAVAQDIYNNNKDLEPLDLQLIQPTEDESIKEGILEEAKSFWESWREPKKTKL</sequence>
<feature type="domain" description="CMP/dCMP-type deaminase" evidence="2">
    <location>
        <begin position="8"/>
        <end position="126"/>
    </location>
</feature>
<accession>A0A1E5RXI1</accession>
<dbReference type="GO" id="GO:0046872">
    <property type="term" value="F:metal ion binding"/>
    <property type="evidence" value="ECO:0007669"/>
    <property type="project" value="UniProtKB-KW"/>
</dbReference>
<dbReference type="AlphaFoldDB" id="A0A1E5RXI1"/>
<evidence type="ECO:0000313" key="4">
    <source>
        <dbReference type="Proteomes" id="UP000095358"/>
    </source>
</evidence>
<organism evidence="3 4">
    <name type="scientific">Hanseniaspora uvarum</name>
    <name type="common">Yeast</name>
    <name type="synonym">Kloeckera apiculata</name>
    <dbReference type="NCBI Taxonomy" id="29833"/>
    <lineage>
        <taxon>Eukaryota</taxon>
        <taxon>Fungi</taxon>
        <taxon>Dikarya</taxon>
        <taxon>Ascomycota</taxon>
        <taxon>Saccharomycotina</taxon>
        <taxon>Saccharomycetes</taxon>
        <taxon>Saccharomycodales</taxon>
        <taxon>Saccharomycodaceae</taxon>
        <taxon>Hanseniaspora</taxon>
    </lineage>
</organism>
<dbReference type="PANTHER" id="PTHR11079">
    <property type="entry name" value="CYTOSINE DEAMINASE FAMILY MEMBER"/>
    <property type="match status" value="1"/>
</dbReference>
<dbReference type="Pfam" id="PF00383">
    <property type="entry name" value="dCMP_cyt_deam_1"/>
    <property type="match status" value="1"/>
</dbReference>
<reference evidence="4" key="1">
    <citation type="journal article" date="2016" name="Genome Announc.">
        <title>Genome sequences of three species of Hanseniaspora isolated from spontaneous wine fermentations.</title>
        <authorList>
            <person name="Sternes P.R."/>
            <person name="Lee D."/>
            <person name="Kutyna D.R."/>
            <person name="Borneman A.R."/>
        </authorList>
    </citation>
    <scope>NUCLEOTIDE SEQUENCE [LARGE SCALE GENOMIC DNA]</scope>
    <source>
        <strain evidence="4">AWRI3580</strain>
    </source>
</reference>
<dbReference type="EMBL" id="LPNN01000002">
    <property type="protein sequence ID" value="OEJ91662.1"/>
    <property type="molecule type" value="Genomic_DNA"/>
</dbReference>
<dbReference type="GO" id="GO:0002100">
    <property type="term" value="P:tRNA wobble adenosine to inosine editing"/>
    <property type="evidence" value="ECO:0007669"/>
    <property type="project" value="InterPro"/>
</dbReference>
<proteinExistence type="predicted"/>
<protein>
    <submittedName>
        <fullName evidence="3">tRNA-specific adenosine deaminase subunit TAD2</fullName>
    </submittedName>
</protein>
<dbReference type="PROSITE" id="PS51747">
    <property type="entry name" value="CYT_DCMP_DEAMINASES_2"/>
    <property type="match status" value="1"/>
</dbReference>
<comment type="caution">
    <text evidence="3">The sequence shown here is derived from an EMBL/GenBank/DDBJ whole genome shotgun (WGS) entry which is preliminary data.</text>
</comment>
<dbReference type="SUPFAM" id="SSF53927">
    <property type="entry name" value="Cytidine deaminase-like"/>
    <property type="match status" value="1"/>
</dbReference>
<dbReference type="GO" id="GO:0005634">
    <property type="term" value="C:nucleus"/>
    <property type="evidence" value="ECO:0007669"/>
    <property type="project" value="TreeGrafter"/>
</dbReference>
<dbReference type="Proteomes" id="UP000095358">
    <property type="component" value="Unassembled WGS sequence"/>
</dbReference>
<evidence type="ECO:0000313" key="3">
    <source>
        <dbReference type="EMBL" id="OEJ91662.1"/>
    </source>
</evidence>
<keyword evidence="4" id="KW-1185">Reference proteome</keyword>
<dbReference type="OrthoDB" id="3970845at2759"/>
<dbReference type="GO" id="GO:0005737">
    <property type="term" value="C:cytoplasm"/>
    <property type="evidence" value="ECO:0007669"/>
    <property type="project" value="TreeGrafter"/>
</dbReference>
<keyword evidence="1" id="KW-0378">Hydrolase</keyword>
<dbReference type="GO" id="GO:0052717">
    <property type="term" value="F:tRNA-specific adenosine-34 deaminase activity"/>
    <property type="evidence" value="ECO:0007669"/>
    <property type="project" value="UniProtKB-EC"/>
</dbReference>
<evidence type="ECO:0000256" key="1">
    <source>
        <dbReference type="ARBA" id="ARBA00022801"/>
    </source>
</evidence>
<evidence type="ECO:0000259" key="2">
    <source>
        <dbReference type="PROSITE" id="PS51747"/>
    </source>
</evidence>
<dbReference type="InterPro" id="IPR002125">
    <property type="entry name" value="CMP_dCMP_dom"/>
</dbReference>